<feature type="transmembrane region" description="Helical" evidence="1">
    <location>
        <begin position="6"/>
        <end position="26"/>
    </location>
</feature>
<dbReference type="InterPro" id="IPR025962">
    <property type="entry name" value="SdpI/YhfL"/>
</dbReference>
<evidence type="ECO:0000256" key="1">
    <source>
        <dbReference type="SAM" id="Phobius"/>
    </source>
</evidence>
<accession>A0A5D0XQ23</accession>
<dbReference type="Pfam" id="PF13630">
    <property type="entry name" value="SdpI"/>
    <property type="match status" value="1"/>
</dbReference>
<dbReference type="EMBL" id="VSLD01000004">
    <property type="protein sequence ID" value="TYC98642.1"/>
    <property type="molecule type" value="Genomic_DNA"/>
</dbReference>
<sequence length="121" mass="12122">MDEDLVARAVLAVVMVGAGALVLWMAGAAASGRLGRNPIAGIRLPSTMASDDAWLVAHRAAKRPTVVAGWCAIVSAIPAVLPVPLAVVTTAVLAGAAALLGFVLYGAKVGSRAATNLRPEG</sequence>
<feature type="transmembrane region" description="Helical" evidence="1">
    <location>
        <begin position="87"/>
        <end position="107"/>
    </location>
</feature>
<comment type="caution">
    <text evidence="2">The sequence shown here is derived from an EMBL/GenBank/DDBJ whole genome shotgun (WGS) entry which is preliminary data.</text>
</comment>
<organism evidence="2 3">
    <name type="scientific">Arthrobacter echini</name>
    <dbReference type="NCBI Taxonomy" id="1529066"/>
    <lineage>
        <taxon>Bacteria</taxon>
        <taxon>Bacillati</taxon>
        <taxon>Actinomycetota</taxon>
        <taxon>Actinomycetes</taxon>
        <taxon>Micrococcales</taxon>
        <taxon>Micrococcaceae</taxon>
        <taxon>Arthrobacter</taxon>
    </lineage>
</organism>
<dbReference type="Proteomes" id="UP000323410">
    <property type="component" value="Unassembled WGS sequence"/>
</dbReference>
<evidence type="ECO:0000313" key="3">
    <source>
        <dbReference type="Proteomes" id="UP000323410"/>
    </source>
</evidence>
<dbReference type="OrthoDB" id="4422940at2"/>
<dbReference type="AlphaFoldDB" id="A0A5D0XQ23"/>
<keyword evidence="1" id="KW-0812">Transmembrane</keyword>
<reference evidence="2 3" key="1">
    <citation type="submission" date="2019-08" db="EMBL/GenBank/DDBJ databases">
        <title>Genone of Arthrobacter echini P9.</title>
        <authorList>
            <person name="Bowman J.P."/>
        </authorList>
    </citation>
    <scope>NUCLEOTIDE SEQUENCE [LARGE SCALE GENOMIC DNA]</scope>
    <source>
        <strain evidence="2 3">P9</strain>
    </source>
</reference>
<evidence type="ECO:0000313" key="2">
    <source>
        <dbReference type="EMBL" id="TYC98642.1"/>
    </source>
</evidence>
<keyword evidence="1" id="KW-0472">Membrane</keyword>
<gene>
    <name evidence="2" type="ORF">FQ377_10035</name>
</gene>
<proteinExistence type="predicted"/>
<dbReference type="RefSeq" id="WP_148601118.1">
    <property type="nucleotide sequence ID" value="NZ_VSLD01000004.1"/>
</dbReference>
<name>A0A5D0XQ23_9MICC</name>
<keyword evidence="1" id="KW-1133">Transmembrane helix</keyword>
<keyword evidence="3" id="KW-1185">Reference proteome</keyword>
<feature type="transmembrane region" description="Helical" evidence="1">
    <location>
        <begin position="64"/>
        <end position="81"/>
    </location>
</feature>
<evidence type="ECO:0008006" key="4">
    <source>
        <dbReference type="Google" id="ProtNLM"/>
    </source>
</evidence>
<protein>
    <recommendedName>
        <fullName evidence="4">SdpI family protein</fullName>
    </recommendedName>
</protein>